<reference evidence="2" key="2">
    <citation type="submission" date="2025-08" db="UniProtKB">
        <authorList>
            <consortium name="Ensembl"/>
        </authorList>
    </citation>
    <scope>IDENTIFICATION</scope>
</reference>
<organism evidence="2 3">
    <name type="scientific">Lates calcarifer</name>
    <name type="common">Barramundi</name>
    <name type="synonym">Holocentrus calcarifer</name>
    <dbReference type="NCBI Taxonomy" id="8187"/>
    <lineage>
        <taxon>Eukaryota</taxon>
        <taxon>Metazoa</taxon>
        <taxon>Chordata</taxon>
        <taxon>Craniata</taxon>
        <taxon>Vertebrata</taxon>
        <taxon>Euteleostomi</taxon>
        <taxon>Actinopterygii</taxon>
        <taxon>Neopterygii</taxon>
        <taxon>Teleostei</taxon>
        <taxon>Neoteleostei</taxon>
        <taxon>Acanthomorphata</taxon>
        <taxon>Carangaria</taxon>
        <taxon>Carangaria incertae sedis</taxon>
        <taxon>Centropomidae</taxon>
        <taxon>Lates</taxon>
    </lineage>
</organism>
<sequence>MEHFIRIAFWIVTISSCLQAKSIRLEDLGIKRLRTEITCEQNSAFYTPENVEVRPDCLTTALDCVQKELAGTVKEECDGQKIYIEQAIEFFERVHQEQEATRNASQCQCERWPQKPFLKFLDQIESLLQLVESQKV</sequence>
<evidence type="ECO:0000313" key="2">
    <source>
        <dbReference type="Ensembl" id="ENSLCAP00010002584.1"/>
    </source>
</evidence>
<dbReference type="SUPFAM" id="SSF47266">
    <property type="entry name" value="4-helical cytokines"/>
    <property type="match status" value="1"/>
</dbReference>
<evidence type="ECO:0000313" key="3">
    <source>
        <dbReference type="Proteomes" id="UP000314980"/>
    </source>
</evidence>
<dbReference type="InterPro" id="IPR009079">
    <property type="entry name" value="4_helix_cytokine-like_core"/>
</dbReference>
<dbReference type="Ensembl" id="ENSLCAT00010002672.1">
    <property type="protein sequence ID" value="ENSLCAP00010002584.1"/>
    <property type="gene ID" value="ENSLCAG00010001437.1"/>
</dbReference>
<reference evidence="2" key="3">
    <citation type="submission" date="2025-09" db="UniProtKB">
        <authorList>
            <consortium name="Ensembl"/>
        </authorList>
    </citation>
    <scope>IDENTIFICATION</scope>
</reference>
<evidence type="ECO:0008006" key="4">
    <source>
        <dbReference type="Google" id="ProtNLM"/>
    </source>
</evidence>
<dbReference type="GeneTree" id="ENSGT00940000177064"/>
<reference evidence="3" key="1">
    <citation type="submission" date="2015-09" db="EMBL/GenBank/DDBJ databases">
        <authorList>
            <person name="Sai Rama Sridatta P."/>
        </authorList>
    </citation>
    <scope>NUCLEOTIDE SEQUENCE [LARGE SCALE GENOMIC DNA]</scope>
</reference>
<keyword evidence="1" id="KW-0732">Signal</keyword>
<dbReference type="Proteomes" id="UP000314980">
    <property type="component" value="Unassembled WGS sequence"/>
</dbReference>
<protein>
    <recommendedName>
        <fullName evidence="4">Interleukin</fullName>
    </recommendedName>
</protein>
<accession>A0A4W6BP12</accession>
<dbReference type="PROSITE" id="PS51257">
    <property type="entry name" value="PROKAR_LIPOPROTEIN"/>
    <property type="match status" value="1"/>
</dbReference>
<keyword evidence="3" id="KW-1185">Reference proteome</keyword>
<dbReference type="Gene3D" id="1.20.1250.70">
    <property type="entry name" value="Interleukin-15/Interleukin-21"/>
    <property type="match status" value="1"/>
</dbReference>
<proteinExistence type="predicted"/>
<feature type="signal peptide" evidence="1">
    <location>
        <begin position="1"/>
        <end position="20"/>
    </location>
</feature>
<dbReference type="AlphaFoldDB" id="A0A4W6BP12"/>
<name>A0A4W6BP12_LATCA</name>
<evidence type="ECO:0000256" key="1">
    <source>
        <dbReference type="SAM" id="SignalP"/>
    </source>
</evidence>
<dbReference type="InParanoid" id="A0A4W6BP12"/>
<feature type="chain" id="PRO_5021315020" description="Interleukin" evidence="1">
    <location>
        <begin position="21"/>
        <end position="136"/>
    </location>
</feature>